<name>A0ABR9YQ52_9PROT</name>
<feature type="transmembrane region" description="Helical" evidence="1">
    <location>
        <begin position="96"/>
        <end position="116"/>
    </location>
</feature>
<accession>A0ABR9YQ52</accession>
<proteinExistence type="predicted"/>
<dbReference type="SUPFAM" id="SSF103481">
    <property type="entry name" value="Multidrug resistance efflux transporter EmrE"/>
    <property type="match status" value="1"/>
</dbReference>
<reference evidence="4" key="1">
    <citation type="submission" date="2020-04" db="EMBL/GenBank/DDBJ databases">
        <title>Description of novel Gluconacetobacter.</title>
        <authorList>
            <person name="Sombolestani A."/>
        </authorList>
    </citation>
    <scope>NUCLEOTIDE SEQUENCE [LARGE SCALE GENOMIC DNA]</scope>
    <source>
        <strain evidence="4">R-71646</strain>
    </source>
</reference>
<feature type="transmembrane region" description="Helical" evidence="1">
    <location>
        <begin position="151"/>
        <end position="171"/>
    </location>
</feature>
<reference evidence="3 4" key="2">
    <citation type="submission" date="2020-11" db="EMBL/GenBank/DDBJ databases">
        <title>Description of novel Gluconobacter species.</title>
        <authorList>
            <person name="Cleenwerck I."/>
            <person name="Cnockaert M."/>
            <person name="Borremans W."/>
            <person name="Wieme A.D."/>
            <person name="De Vuyst L."/>
            <person name="Vandamme P."/>
        </authorList>
    </citation>
    <scope>NUCLEOTIDE SEQUENCE [LARGE SCALE GENOMIC DNA]</scope>
    <source>
        <strain evidence="3 4">R-71646</strain>
    </source>
</reference>
<dbReference type="RefSeq" id="WP_194265626.1">
    <property type="nucleotide sequence ID" value="NZ_JABCQF010000017.1"/>
</dbReference>
<dbReference type="Pfam" id="PF00892">
    <property type="entry name" value="EamA"/>
    <property type="match status" value="1"/>
</dbReference>
<dbReference type="EMBL" id="JABCQF010000017">
    <property type="protein sequence ID" value="MBF0883924.1"/>
    <property type="molecule type" value="Genomic_DNA"/>
</dbReference>
<keyword evidence="4" id="KW-1185">Reference proteome</keyword>
<feature type="transmembrane region" description="Helical" evidence="1">
    <location>
        <begin position="123"/>
        <end position="145"/>
    </location>
</feature>
<keyword evidence="1" id="KW-0812">Transmembrane</keyword>
<comment type="caution">
    <text evidence="3">The sequence shown here is derived from an EMBL/GenBank/DDBJ whole genome shotgun (WGS) entry which is preliminary data.</text>
</comment>
<feature type="transmembrane region" description="Helical" evidence="1">
    <location>
        <begin position="38"/>
        <end position="58"/>
    </location>
</feature>
<sequence>MADFPWCTCFSGGVFRVLGEGHGVELSGIYRDIVSNPLSYGLALSSSILWTIYCMVAADMARGKSYVPVFFAFVAAILWGKFLIGGGKAVVPDRDALLHLLGGAAAIAAGYGAWTIGIQRGNITLLAGASYFIPVLSAFFAAFLLHAQLTSAFWSGAAMVCAGSVLCWLATRRT</sequence>
<protein>
    <submittedName>
        <fullName evidence="3">EamA family transporter</fullName>
    </submittedName>
</protein>
<gene>
    <name evidence="3" type="ORF">HKD31_14450</name>
</gene>
<evidence type="ECO:0000256" key="1">
    <source>
        <dbReference type="SAM" id="Phobius"/>
    </source>
</evidence>
<evidence type="ECO:0000313" key="3">
    <source>
        <dbReference type="EMBL" id="MBF0883924.1"/>
    </source>
</evidence>
<dbReference type="InterPro" id="IPR037185">
    <property type="entry name" value="EmrE-like"/>
</dbReference>
<dbReference type="Proteomes" id="UP000644588">
    <property type="component" value="Unassembled WGS sequence"/>
</dbReference>
<keyword evidence="1" id="KW-0472">Membrane</keyword>
<feature type="domain" description="EamA" evidence="2">
    <location>
        <begin position="40"/>
        <end position="166"/>
    </location>
</feature>
<evidence type="ECO:0000259" key="2">
    <source>
        <dbReference type="Pfam" id="PF00892"/>
    </source>
</evidence>
<keyword evidence="1" id="KW-1133">Transmembrane helix</keyword>
<feature type="transmembrane region" description="Helical" evidence="1">
    <location>
        <begin position="65"/>
        <end position="84"/>
    </location>
</feature>
<dbReference type="InterPro" id="IPR000620">
    <property type="entry name" value="EamA_dom"/>
</dbReference>
<evidence type="ECO:0000313" key="4">
    <source>
        <dbReference type="Proteomes" id="UP000644588"/>
    </source>
</evidence>
<organism evidence="3 4">
    <name type="scientific">Gluconobacter potus</name>
    <dbReference type="NCBI Taxonomy" id="2724927"/>
    <lineage>
        <taxon>Bacteria</taxon>
        <taxon>Pseudomonadati</taxon>
        <taxon>Pseudomonadota</taxon>
        <taxon>Alphaproteobacteria</taxon>
        <taxon>Acetobacterales</taxon>
        <taxon>Acetobacteraceae</taxon>
        <taxon>Gluconobacter</taxon>
    </lineage>
</organism>